<evidence type="ECO:0000313" key="2">
    <source>
        <dbReference type="EMBL" id="UXX81622.1"/>
    </source>
</evidence>
<sequence length="292" mass="31552">MSNGYRNGAFALGLVVGIGIALNLFLWLDYGARHEVEAQSGAGQNTQYSEVGRYWDGFIGVYVSPSDTLAQWVMAFFAIAATGVLILTLWSANKTNIAAVKASKAALEANQIMREGQRPWATVTVNGIKTNLLDPEVIVFDVATTIANEGKNPMFLLFDEAFAWNPTSSKDSAASTEFEKRMRECERIRDPGGIFTVGGIDVLPPGASLTRNYMVSVNPSDETPDDFGAIIDIFVPYTDNRTPGVFVTKLVGIICKESNHSAGGNGGILRLSELRSGNGKVIITNVKTSRMD</sequence>
<keyword evidence="1" id="KW-1133">Transmembrane helix</keyword>
<dbReference type="RefSeq" id="WP_263046798.1">
    <property type="nucleotide sequence ID" value="NZ_CP106738.1"/>
</dbReference>
<organism evidence="2 3">
    <name type="scientific">Roseovarius pelagicus</name>
    <dbReference type="NCBI Taxonomy" id="2980108"/>
    <lineage>
        <taxon>Bacteria</taxon>
        <taxon>Pseudomonadati</taxon>
        <taxon>Pseudomonadota</taxon>
        <taxon>Alphaproteobacteria</taxon>
        <taxon>Rhodobacterales</taxon>
        <taxon>Roseobacteraceae</taxon>
        <taxon>Roseovarius</taxon>
    </lineage>
</organism>
<accession>A0ABY6D654</accession>
<evidence type="ECO:0000256" key="1">
    <source>
        <dbReference type="SAM" id="Phobius"/>
    </source>
</evidence>
<name>A0ABY6D654_9RHOB</name>
<evidence type="ECO:0000313" key="3">
    <source>
        <dbReference type="Proteomes" id="UP001064087"/>
    </source>
</evidence>
<gene>
    <name evidence="2" type="ORF">N7U68_10765</name>
</gene>
<reference evidence="2" key="1">
    <citation type="submission" date="2022-10" db="EMBL/GenBank/DDBJ databases">
        <title>Roseovarius pelagicus sp. nov., isolated from Arctic seawater.</title>
        <authorList>
            <person name="Hong Y.W."/>
            <person name="Hwang C.Y."/>
        </authorList>
    </citation>
    <scope>NUCLEOTIDE SEQUENCE</scope>
    <source>
        <strain evidence="2">HL-MP18</strain>
    </source>
</reference>
<dbReference type="Proteomes" id="UP001064087">
    <property type="component" value="Chromosome"/>
</dbReference>
<feature type="transmembrane region" description="Helical" evidence="1">
    <location>
        <begin position="72"/>
        <end position="92"/>
    </location>
</feature>
<protein>
    <submittedName>
        <fullName evidence="2">Uncharacterized protein</fullName>
    </submittedName>
</protein>
<proteinExistence type="predicted"/>
<keyword evidence="3" id="KW-1185">Reference proteome</keyword>
<keyword evidence="1" id="KW-0472">Membrane</keyword>
<feature type="transmembrane region" description="Helical" evidence="1">
    <location>
        <begin position="7"/>
        <end position="28"/>
    </location>
</feature>
<dbReference type="EMBL" id="CP106738">
    <property type="protein sequence ID" value="UXX81622.1"/>
    <property type="molecule type" value="Genomic_DNA"/>
</dbReference>
<keyword evidence="1" id="KW-0812">Transmembrane</keyword>